<dbReference type="InterPro" id="IPR029063">
    <property type="entry name" value="SAM-dependent_MTases_sf"/>
</dbReference>
<dbReference type="AlphaFoldDB" id="A0A2N9E1Y0"/>
<sequence length="461" mass="52720">MAELFIKQAEQYAEGRPSYPQELFDFIASKTPSHDLAWDVGAGSGQAARSLAGIYKNVIATDTSPKQLQFAPKLPNIRYQQTPPTMSIAELEGNVAPQSSIDVVTIAQAIHWFDLPNFYQQVRWILKKPHGIIAAWCYTVPEVNDSVDAVFQPYYNIALQSPIGNRHVNWWTTSIQPFDFPFEPVDGADHTGPFQFVIERLMDLDNYFTYLRSWSAYQTAREKGVELLSNDVIEEFKRAWTEDGQDKKLAGIYKNVIATDTSPKQLSFAPRLPNIRYQQTPPTMSIAELECNVAPQSSIDVVTIAQAIHWFDLPNFYQQVKWILKKPHGVIAAWCYTNPEVNDSIDAVFQPFYNFSVETYWEPARILKENKYMTIDFPFEPVGGADHTGPFPFVAERLMDFDNYFTYLRSLSSYQAAREKGVELLSNDVIEEFKRAWTEDGQDKKVVKFPIYLRIGRVGNV</sequence>
<dbReference type="EMBL" id="OIVN01000030">
    <property type="protein sequence ID" value="SPC72906.1"/>
    <property type="molecule type" value="Genomic_DNA"/>
</dbReference>
<evidence type="ECO:0000313" key="2">
    <source>
        <dbReference type="EMBL" id="SPC72906.1"/>
    </source>
</evidence>
<reference evidence="2" key="1">
    <citation type="submission" date="2018-02" db="EMBL/GenBank/DDBJ databases">
        <authorList>
            <person name="Cohen D.B."/>
            <person name="Kent A.D."/>
        </authorList>
    </citation>
    <scope>NUCLEOTIDE SEQUENCE</scope>
</reference>
<dbReference type="SUPFAM" id="SSF53335">
    <property type="entry name" value="S-adenosyl-L-methionine-dependent methyltransferases"/>
    <property type="match status" value="2"/>
</dbReference>
<dbReference type="InterPro" id="IPR013216">
    <property type="entry name" value="Methyltransf_11"/>
</dbReference>
<gene>
    <name evidence="2" type="ORF">FSB_LOCUS788</name>
</gene>
<dbReference type="Gene3D" id="3.40.50.150">
    <property type="entry name" value="Vaccinia Virus protein VP39"/>
    <property type="match status" value="2"/>
</dbReference>
<organism evidence="2">
    <name type="scientific">Fagus sylvatica</name>
    <name type="common">Beechnut</name>
    <dbReference type="NCBI Taxonomy" id="28930"/>
    <lineage>
        <taxon>Eukaryota</taxon>
        <taxon>Viridiplantae</taxon>
        <taxon>Streptophyta</taxon>
        <taxon>Embryophyta</taxon>
        <taxon>Tracheophyta</taxon>
        <taxon>Spermatophyta</taxon>
        <taxon>Magnoliopsida</taxon>
        <taxon>eudicotyledons</taxon>
        <taxon>Gunneridae</taxon>
        <taxon>Pentapetalae</taxon>
        <taxon>rosids</taxon>
        <taxon>fabids</taxon>
        <taxon>Fagales</taxon>
        <taxon>Fagaceae</taxon>
        <taxon>Fagus</taxon>
    </lineage>
</organism>
<protein>
    <recommendedName>
        <fullName evidence="1">Methyltransferase type 11 domain-containing protein</fullName>
    </recommendedName>
</protein>
<feature type="domain" description="Methyltransferase type 11" evidence="1">
    <location>
        <begin position="39"/>
        <end position="131"/>
    </location>
</feature>
<dbReference type="PANTHER" id="PTHR45180:SF1">
    <property type="entry name" value="OS01G0307686 PROTEIN"/>
    <property type="match status" value="1"/>
</dbReference>
<dbReference type="GO" id="GO:0008757">
    <property type="term" value="F:S-adenosylmethionine-dependent methyltransferase activity"/>
    <property type="evidence" value="ECO:0007669"/>
    <property type="project" value="InterPro"/>
</dbReference>
<name>A0A2N9E1Y0_FAGSY</name>
<dbReference type="Pfam" id="PF08241">
    <property type="entry name" value="Methyltransf_11"/>
    <property type="match status" value="1"/>
</dbReference>
<proteinExistence type="predicted"/>
<dbReference type="PANTHER" id="PTHR45180">
    <property type="entry name" value="OS01G0307686 PROTEIN"/>
    <property type="match status" value="1"/>
</dbReference>
<evidence type="ECO:0000259" key="1">
    <source>
        <dbReference type="Pfam" id="PF08241"/>
    </source>
</evidence>
<dbReference type="CDD" id="cd02440">
    <property type="entry name" value="AdoMet_MTases"/>
    <property type="match status" value="1"/>
</dbReference>
<accession>A0A2N9E1Y0</accession>